<comment type="caution">
    <text evidence="3">The sequence shown here is derived from an EMBL/GenBank/DDBJ whole genome shotgun (WGS) entry which is preliminary data.</text>
</comment>
<evidence type="ECO:0000259" key="2">
    <source>
        <dbReference type="Pfam" id="PF01551"/>
    </source>
</evidence>
<dbReference type="Gene3D" id="2.70.70.10">
    <property type="entry name" value="Glucose Permease (Domain IIA)"/>
    <property type="match status" value="1"/>
</dbReference>
<evidence type="ECO:0000256" key="1">
    <source>
        <dbReference type="ARBA" id="ARBA00022729"/>
    </source>
</evidence>
<dbReference type="AlphaFoldDB" id="A0A846R339"/>
<sequence length="226" mass="25115">MTSLERTLNCFSAEPIHILDKGISLSKYTLLDLSVENIEVKNMDMADPTVCQTYIDSILKQGDALVAYGGYLEQRGLYASNSHFSGEDKEIRNIHLGVDFWAPTGTKVLAPIKGKVHSFKNNNIKGDYGPTIVLVHSLGNTQFYTLYGHLSLESLDGLFVGKEFFMGEVLGTLGAPDVNINYAPHLHFQIIKDIQTYMGDYPGVCTTENKGYYASNCPNPYFLLKI</sequence>
<dbReference type="Proteomes" id="UP000590442">
    <property type="component" value="Unassembled WGS sequence"/>
</dbReference>
<protein>
    <submittedName>
        <fullName evidence="3">Murein DD-endopeptidase MepM/ murein hydrolase activator NlpD</fullName>
    </submittedName>
</protein>
<dbReference type="SUPFAM" id="SSF51261">
    <property type="entry name" value="Duplicated hybrid motif"/>
    <property type="match status" value="1"/>
</dbReference>
<dbReference type="GO" id="GO:0004222">
    <property type="term" value="F:metalloendopeptidase activity"/>
    <property type="evidence" value="ECO:0007669"/>
    <property type="project" value="TreeGrafter"/>
</dbReference>
<gene>
    <name evidence="3" type="ORF">GGR42_002876</name>
</gene>
<accession>A0A846R339</accession>
<reference evidence="3 4" key="1">
    <citation type="submission" date="2020-03" db="EMBL/GenBank/DDBJ databases">
        <title>Genomic Encyclopedia of Type Strains, Phase IV (KMG-IV): sequencing the most valuable type-strain genomes for metagenomic binning, comparative biology and taxonomic classification.</title>
        <authorList>
            <person name="Goeker M."/>
        </authorList>
    </citation>
    <scope>NUCLEOTIDE SEQUENCE [LARGE SCALE GENOMIC DNA]</scope>
    <source>
        <strain evidence="3 4">DSM 29762</strain>
    </source>
</reference>
<keyword evidence="4" id="KW-1185">Reference proteome</keyword>
<evidence type="ECO:0000313" key="3">
    <source>
        <dbReference type="EMBL" id="NJB72385.1"/>
    </source>
</evidence>
<dbReference type="PANTHER" id="PTHR21666:SF289">
    <property type="entry name" value="L-ALA--D-GLU ENDOPEPTIDASE"/>
    <property type="match status" value="1"/>
</dbReference>
<proteinExistence type="predicted"/>
<keyword evidence="1" id="KW-0732">Signal</keyword>
<dbReference type="PANTHER" id="PTHR21666">
    <property type="entry name" value="PEPTIDASE-RELATED"/>
    <property type="match status" value="1"/>
</dbReference>
<dbReference type="InterPro" id="IPR016047">
    <property type="entry name" value="M23ase_b-sheet_dom"/>
</dbReference>
<evidence type="ECO:0000313" key="4">
    <source>
        <dbReference type="Proteomes" id="UP000590442"/>
    </source>
</evidence>
<dbReference type="RefSeq" id="WP_167965338.1">
    <property type="nucleotide sequence ID" value="NZ_JAATJJ010000002.1"/>
</dbReference>
<feature type="domain" description="M23ase beta-sheet core" evidence="2">
    <location>
        <begin position="94"/>
        <end position="193"/>
    </location>
</feature>
<dbReference type="Pfam" id="PF01551">
    <property type="entry name" value="Peptidase_M23"/>
    <property type="match status" value="1"/>
</dbReference>
<dbReference type="CDD" id="cd12797">
    <property type="entry name" value="M23_peptidase"/>
    <property type="match status" value="1"/>
</dbReference>
<keyword evidence="3" id="KW-0378">Hydrolase</keyword>
<name>A0A846R339_9FLAO</name>
<organism evidence="3 4">
    <name type="scientific">Saonia flava</name>
    <dbReference type="NCBI Taxonomy" id="523696"/>
    <lineage>
        <taxon>Bacteria</taxon>
        <taxon>Pseudomonadati</taxon>
        <taxon>Bacteroidota</taxon>
        <taxon>Flavobacteriia</taxon>
        <taxon>Flavobacteriales</taxon>
        <taxon>Flavobacteriaceae</taxon>
        <taxon>Saonia</taxon>
    </lineage>
</organism>
<dbReference type="InterPro" id="IPR050570">
    <property type="entry name" value="Cell_wall_metabolism_enzyme"/>
</dbReference>
<dbReference type="InterPro" id="IPR011055">
    <property type="entry name" value="Dup_hybrid_motif"/>
</dbReference>
<dbReference type="EMBL" id="JAATJJ010000002">
    <property type="protein sequence ID" value="NJB72385.1"/>
    <property type="molecule type" value="Genomic_DNA"/>
</dbReference>